<sequence>MSEEMIIKLIVGGAVLLLAIALLPKLLARLKGRLQIKLDRSAVACGETLSGHCEVKARREIDGRALNVALVGEEIEEVRRHGSNGRSRRRRYRNEIYRDQVPVSGALHLSPGDVERFDFELPVPESVPGHGGKAPEGALAQGLMLGAQLLGGRRRYYRWRVEARLEASGLDLRARQKISLR</sequence>
<accession>A0AAP6JE97</accession>
<comment type="caution">
    <text evidence="2">The sequence shown here is derived from an EMBL/GenBank/DDBJ whole genome shotgun (WGS) entry which is preliminary data.</text>
</comment>
<dbReference type="Proteomes" id="UP001302316">
    <property type="component" value="Unassembled WGS sequence"/>
</dbReference>
<protein>
    <submittedName>
        <fullName evidence="2">Uncharacterized protein</fullName>
    </submittedName>
</protein>
<dbReference type="EMBL" id="JAYGII010000009">
    <property type="protein sequence ID" value="MEA5445396.1"/>
    <property type="molecule type" value="Genomic_DNA"/>
</dbReference>
<proteinExistence type="predicted"/>
<reference evidence="2 3" key="1">
    <citation type="submission" date="2023-12" db="EMBL/GenBank/DDBJ databases">
        <title>Whole-genome sequencing of halo(alkali)philic microorganisms from hypersaline lakes.</title>
        <authorList>
            <person name="Sorokin D.Y."/>
            <person name="Merkel A.Y."/>
            <person name="Messina E."/>
            <person name="Yakimov M."/>
        </authorList>
    </citation>
    <scope>NUCLEOTIDE SEQUENCE [LARGE SCALE GENOMIC DNA]</scope>
    <source>
        <strain evidence="2 3">AB-CW1</strain>
    </source>
</reference>
<feature type="transmembrane region" description="Helical" evidence="1">
    <location>
        <begin position="6"/>
        <end position="28"/>
    </location>
</feature>
<keyword evidence="1" id="KW-1133">Transmembrane helix</keyword>
<name>A0AAP6JE97_9GAMM</name>
<dbReference type="RefSeq" id="WP_346051024.1">
    <property type="nucleotide sequence ID" value="NZ_JAYGII010000009.1"/>
</dbReference>
<dbReference type="Gene3D" id="2.60.40.640">
    <property type="match status" value="1"/>
</dbReference>
<evidence type="ECO:0000313" key="3">
    <source>
        <dbReference type="Proteomes" id="UP001302316"/>
    </source>
</evidence>
<evidence type="ECO:0000313" key="2">
    <source>
        <dbReference type="EMBL" id="MEA5445396.1"/>
    </source>
</evidence>
<dbReference type="InterPro" id="IPR014752">
    <property type="entry name" value="Arrestin-like_C"/>
</dbReference>
<keyword evidence="1" id="KW-0472">Membrane</keyword>
<gene>
    <name evidence="2" type="ORF">VCB98_06150</name>
</gene>
<keyword evidence="3" id="KW-1185">Reference proteome</keyword>
<evidence type="ECO:0000256" key="1">
    <source>
        <dbReference type="SAM" id="Phobius"/>
    </source>
</evidence>
<organism evidence="2 3">
    <name type="scientific">Natronospira elongata</name>
    <dbReference type="NCBI Taxonomy" id="3110268"/>
    <lineage>
        <taxon>Bacteria</taxon>
        <taxon>Pseudomonadati</taxon>
        <taxon>Pseudomonadota</taxon>
        <taxon>Gammaproteobacteria</taxon>
        <taxon>Natronospirales</taxon>
        <taxon>Natronospiraceae</taxon>
        <taxon>Natronospira</taxon>
    </lineage>
</organism>
<keyword evidence="1" id="KW-0812">Transmembrane</keyword>
<dbReference type="AlphaFoldDB" id="A0AAP6JE97"/>